<comment type="caution">
    <text evidence="10">The sequence shown here is derived from an EMBL/GenBank/DDBJ whole genome shotgun (WGS) entry which is preliminary data.</text>
</comment>
<evidence type="ECO:0000313" key="10">
    <source>
        <dbReference type="EMBL" id="KAK2610105.1"/>
    </source>
</evidence>
<feature type="compositionally biased region" description="Basic and acidic residues" evidence="7">
    <location>
        <begin position="230"/>
        <end position="261"/>
    </location>
</feature>
<keyword evidence="3 6" id="KW-0347">Helicase</keyword>
<feature type="compositionally biased region" description="Polar residues" evidence="7">
    <location>
        <begin position="46"/>
        <end position="68"/>
    </location>
</feature>
<dbReference type="GO" id="GO:0005524">
    <property type="term" value="F:ATP binding"/>
    <property type="evidence" value="ECO:0007669"/>
    <property type="project" value="UniProtKB-UniRule"/>
</dbReference>
<organism evidence="10 11">
    <name type="scientific">Phomopsis amygdali</name>
    <name type="common">Fusicoccum amygdali</name>
    <dbReference type="NCBI Taxonomy" id="1214568"/>
    <lineage>
        <taxon>Eukaryota</taxon>
        <taxon>Fungi</taxon>
        <taxon>Dikarya</taxon>
        <taxon>Ascomycota</taxon>
        <taxon>Pezizomycotina</taxon>
        <taxon>Sordariomycetes</taxon>
        <taxon>Sordariomycetidae</taxon>
        <taxon>Diaporthales</taxon>
        <taxon>Diaporthaceae</taxon>
        <taxon>Diaporthe</taxon>
    </lineage>
</organism>
<feature type="compositionally biased region" description="Polar residues" evidence="7">
    <location>
        <begin position="209"/>
        <end position="221"/>
    </location>
</feature>
<feature type="region of interest" description="Disordered" evidence="7">
    <location>
        <begin position="1"/>
        <end position="266"/>
    </location>
</feature>
<comment type="catalytic activity">
    <reaction evidence="6">
        <text>ATP + H2O = ADP + phosphate + H(+)</text>
        <dbReference type="Rhea" id="RHEA:13065"/>
        <dbReference type="ChEBI" id="CHEBI:15377"/>
        <dbReference type="ChEBI" id="CHEBI:15378"/>
        <dbReference type="ChEBI" id="CHEBI:30616"/>
        <dbReference type="ChEBI" id="CHEBI:43474"/>
        <dbReference type="ChEBI" id="CHEBI:456216"/>
        <dbReference type="EC" id="3.6.4.13"/>
    </reaction>
</comment>
<dbReference type="PROSITE" id="PS00039">
    <property type="entry name" value="DEAD_ATP_HELICASE"/>
    <property type="match status" value="1"/>
</dbReference>
<feature type="compositionally biased region" description="Basic and acidic residues" evidence="7">
    <location>
        <begin position="176"/>
        <end position="192"/>
    </location>
</feature>
<gene>
    <name evidence="10" type="ORF">N8I77_003561</name>
</gene>
<proteinExistence type="inferred from homology"/>
<dbReference type="EMBL" id="JAUJFL010000002">
    <property type="protein sequence ID" value="KAK2610105.1"/>
    <property type="molecule type" value="Genomic_DNA"/>
</dbReference>
<dbReference type="InterPro" id="IPR000629">
    <property type="entry name" value="RNA-helicase_DEAD-box_CS"/>
</dbReference>
<comment type="function">
    <text evidence="6">RNA helicase.</text>
</comment>
<dbReference type="EC" id="3.6.4.13" evidence="6"/>
<evidence type="ECO:0000256" key="4">
    <source>
        <dbReference type="ARBA" id="ARBA00022840"/>
    </source>
</evidence>
<evidence type="ECO:0000259" key="9">
    <source>
        <dbReference type="PROSITE" id="PS51194"/>
    </source>
</evidence>
<feature type="compositionally biased region" description="Basic and acidic residues" evidence="7">
    <location>
        <begin position="136"/>
        <end position="150"/>
    </location>
</feature>
<keyword evidence="1 6" id="KW-0547">Nucleotide-binding</keyword>
<sequence length="889" mass="98099">MYARYIPPPKASKPKPEVPSSPAPEAASPAVSAAIPYSRYVPPPRKQSSATTTTAPTVERSIPTSRTHLNAAAIPPPEALPPKIVFNYDDDDEPSPSKKRKIDSPEPVPEPVSEPEEEKRPKKEKREKKNKKKHNDTKVEDGSEEAEQKPDKKKKKQRDEQPFSFGFDDNAVPPQDGHDDLRVEVEQKDTKSKEKKKKTHRAEADDETLPTQTVDDNNQAAESKKKKKKRNEDEVAAGHKAVLERASRELRKVAEKPKTEDLSEDDNVEAVEAHGLEPLPQPKPVKQDTLKPTYETLPHWIANPIQVAPTATLPFTDLGIAEDAATRLESKGFKEAFAVQTAVIPLLLPSADRQGDVVVSAATGSGKTLAYALPMVRDISQSSSITRLRGLIVVPTRELVMQAEEVCNACSGVFAGRGKKPVKVGISMGNKQFEQEQADLVEEEERYDPEGYQKYLDRKFDENSWLEDLTNQSGPAHEPLPYHVIDYVSKVDILICTPGRLVDHIKRTSGFTLDYVRWLVVDEADKLLAQTFQDWISTVMPLLSTTDKPGAREFPDSNKSGVRKVVLSATMTRDLTLLNGLKLCRPKLVALSDAAARSEAEHVLPPQLEETAVKTRNLDLKPLYLVDLLNSEHILPVKPSEADDVEMQEAEGVSTSPAEAESDASDSESDSDSTSSDESDSDSEDSEAESTASPSKGRVASSRTPPKPFNTTVLIFANSNESAIRLARLLSLLSPHLSPLIGTLTSTTRTSERSKTLRAFAARKLRILVASSLIERGIDLANLDHVISYDMPKSVQSYVHRVGRTARAGRQGHAWTFFSKTEAGWFWTAIAGKGESKAGTAQGEIRRSKGVGEVRISDRWDEARLEDFNAALERLSELRRSSKKKVVKA</sequence>
<dbReference type="CDD" id="cd17956">
    <property type="entry name" value="DEADc_DDX51"/>
    <property type="match status" value="1"/>
</dbReference>
<keyword evidence="5 6" id="KW-0694">RNA-binding</keyword>
<dbReference type="GO" id="GO:0003724">
    <property type="term" value="F:RNA helicase activity"/>
    <property type="evidence" value="ECO:0007669"/>
    <property type="project" value="UniProtKB-EC"/>
</dbReference>
<dbReference type="Proteomes" id="UP001265746">
    <property type="component" value="Unassembled WGS sequence"/>
</dbReference>
<dbReference type="InterPro" id="IPR027417">
    <property type="entry name" value="P-loop_NTPase"/>
</dbReference>
<feature type="compositionally biased region" description="Acidic residues" evidence="7">
    <location>
        <begin position="660"/>
        <end position="688"/>
    </location>
</feature>
<name>A0AAD9W5Z5_PHOAM</name>
<evidence type="ECO:0000256" key="5">
    <source>
        <dbReference type="ARBA" id="ARBA00022884"/>
    </source>
</evidence>
<reference evidence="10" key="1">
    <citation type="submission" date="2023-06" db="EMBL/GenBank/DDBJ databases">
        <authorList>
            <person name="Noh H."/>
        </authorList>
    </citation>
    <scope>NUCLEOTIDE SEQUENCE</scope>
    <source>
        <strain evidence="10">DUCC20226</strain>
    </source>
</reference>
<dbReference type="GO" id="GO:0016787">
    <property type="term" value="F:hydrolase activity"/>
    <property type="evidence" value="ECO:0007669"/>
    <property type="project" value="UniProtKB-KW"/>
</dbReference>
<feature type="compositionally biased region" description="Basic residues" evidence="7">
    <location>
        <begin position="122"/>
        <end position="135"/>
    </location>
</feature>
<dbReference type="InterPro" id="IPR011545">
    <property type="entry name" value="DEAD/DEAH_box_helicase_dom"/>
</dbReference>
<protein>
    <recommendedName>
        <fullName evidence="6">ATP-dependent RNA helicase</fullName>
        <ecNumber evidence="6">3.6.4.13</ecNumber>
    </recommendedName>
</protein>
<keyword evidence="4 6" id="KW-0067">ATP-binding</keyword>
<feature type="domain" description="Helicase C-terminal" evidence="9">
    <location>
        <begin position="704"/>
        <end position="876"/>
    </location>
</feature>
<dbReference type="InterPro" id="IPR014001">
    <property type="entry name" value="Helicase_ATP-bd"/>
</dbReference>
<dbReference type="Pfam" id="PF00271">
    <property type="entry name" value="Helicase_C"/>
    <property type="match status" value="1"/>
</dbReference>
<evidence type="ECO:0000256" key="7">
    <source>
        <dbReference type="SAM" id="MobiDB-lite"/>
    </source>
</evidence>
<feature type="domain" description="Helicase ATP-binding" evidence="8">
    <location>
        <begin position="348"/>
        <end position="589"/>
    </location>
</feature>
<evidence type="ECO:0000256" key="6">
    <source>
        <dbReference type="RuleBase" id="RU365068"/>
    </source>
</evidence>
<dbReference type="PANTHER" id="PTHR24031">
    <property type="entry name" value="RNA HELICASE"/>
    <property type="match status" value="1"/>
</dbReference>
<comment type="similarity">
    <text evidence="6">Belongs to the DEAD box helicase family.</text>
</comment>
<dbReference type="InterPro" id="IPR001650">
    <property type="entry name" value="Helicase_C-like"/>
</dbReference>
<dbReference type="CDD" id="cd18787">
    <property type="entry name" value="SF2_C_DEAD"/>
    <property type="match status" value="1"/>
</dbReference>
<keyword evidence="11" id="KW-1185">Reference proteome</keyword>
<dbReference type="AlphaFoldDB" id="A0AAD9W5Z5"/>
<dbReference type="SMART" id="SM00490">
    <property type="entry name" value="HELICc"/>
    <property type="match status" value="1"/>
</dbReference>
<dbReference type="GO" id="GO:0003723">
    <property type="term" value="F:RNA binding"/>
    <property type="evidence" value="ECO:0007669"/>
    <property type="project" value="UniProtKB-UniRule"/>
</dbReference>
<evidence type="ECO:0000313" key="11">
    <source>
        <dbReference type="Proteomes" id="UP001265746"/>
    </source>
</evidence>
<feature type="region of interest" description="Disordered" evidence="7">
    <location>
        <begin position="639"/>
        <end position="705"/>
    </location>
</feature>
<dbReference type="SUPFAM" id="SSF52540">
    <property type="entry name" value="P-loop containing nucleoside triphosphate hydrolases"/>
    <property type="match status" value="1"/>
</dbReference>
<dbReference type="PROSITE" id="PS51192">
    <property type="entry name" value="HELICASE_ATP_BIND_1"/>
    <property type="match status" value="1"/>
</dbReference>
<dbReference type="Gene3D" id="3.40.50.300">
    <property type="entry name" value="P-loop containing nucleotide triphosphate hydrolases"/>
    <property type="match status" value="2"/>
</dbReference>
<evidence type="ECO:0000259" key="8">
    <source>
        <dbReference type="PROSITE" id="PS51192"/>
    </source>
</evidence>
<keyword evidence="2 6" id="KW-0378">Hydrolase</keyword>
<evidence type="ECO:0000256" key="2">
    <source>
        <dbReference type="ARBA" id="ARBA00022801"/>
    </source>
</evidence>
<feature type="compositionally biased region" description="Low complexity" evidence="7">
    <location>
        <begin position="23"/>
        <end position="36"/>
    </location>
</feature>
<evidence type="ECO:0000256" key="1">
    <source>
        <dbReference type="ARBA" id="ARBA00022741"/>
    </source>
</evidence>
<dbReference type="SMART" id="SM00487">
    <property type="entry name" value="DEXDc"/>
    <property type="match status" value="1"/>
</dbReference>
<dbReference type="PROSITE" id="PS51194">
    <property type="entry name" value="HELICASE_CTER"/>
    <property type="match status" value="1"/>
</dbReference>
<evidence type="ECO:0000256" key="3">
    <source>
        <dbReference type="ARBA" id="ARBA00022806"/>
    </source>
</evidence>
<comment type="domain">
    <text evidence="6">The Q motif is unique to and characteristic of the DEAD box family of RNA helicases and controls ATP binding and hydrolysis.</text>
</comment>
<feature type="compositionally biased region" description="Pro residues" evidence="7">
    <location>
        <begin position="1"/>
        <end position="22"/>
    </location>
</feature>
<accession>A0AAD9W5Z5</accession>
<dbReference type="Pfam" id="PF00270">
    <property type="entry name" value="DEAD"/>
    <property type="match status" value="2"/>
</dbReference>